<evidence type="ECO:0000256" key="2">
    <source>
        <dbReference type="SAM" id="Phobius"/>
    </source>
</evidence>
<comment type="caution">
    <text evidence="3">The sequence shown here is derived from an EMBL/GenBank/DDBJ whole genome shotgun (WGS) entry which is preliminary data.</text>
</comment>
<proteinExistence type="predicted"/>
<organism evidence="3 4">
    <name type="scientific">Candidatus Mediterraneibacter gallistercoris</name>
    <dbReference type="NCBI Taxonomy" id="2838671"/>
    <lineage>
        <taxon>Bacteria</taxon>
        <taxon>Bacillati</taxon>
        <taxon>Bacillota</taxon>
        <taxon>Clostridia</taxon>
        <taxon>Lachnospirales</taxon>
        <taxon>Lachnospiraceae</taxon>
        <taxon>Mediterraneibacter</taxon>
    </lineage>
</organism>
<dbReference type="AlphaFoldDB" id="A0A9D2T290"/>
<dbReference type="EMBL" id="DWWI01000190">
    <property type="protein sequence ID" value="HJC43797.1"/>
    <property type="molecule type" value="Genomic_DNA"/>
</dbReference>
<reference evidence="3" key="1">
    <citation type="journal article" date="2021" name="PeerJ">
        <title>Extensive microbial diversity within the chicken gut microbiome revealed by metagenomics and culture.</title>
        <authorList>
            <person name="Gilroy R."/>
            <person name="Ravi A."/>
            <person name="Getino M."/>
            <person name="Pursley I."/>
            <person name="Horton D.L."/>
            <person name="Alikhan N.F."/>
            <person name="Baker D."/>
            <person name="Gharbi K."/>
            <person name="Hall N."/>
            <person name="Watson M."/>
            <person name="Adriaenssens E.M."/>
            <person name="Foster-Nyarko E."/>
            <person name="Jarju S."/>
            <person name="Secka A."/>
            <person name="Antonio M."/>
            <person name="Oren A."/>
            <person name="Chaudhuri R.R."/>
            <person name="La Ragione R."/>
            <person name="Hildebrand F."/>
            <person name="Pallen M.J."/>
        </authorList>
    </citation>
    <scope>NUCLEOTIDE SEQUENCE</scope>
    <source>
        <strain evidence="3">CHK165-2605</strain>
    </source>
</reference>
<name>A0A9D2T290_9FIRM</name>
<evidence type="ECO:0000313" key="4">
    <source>
        <dbReference type="Proteomes" id="UP000823895"/>
    </source>
</evidence>
<evidence type="ECO:0000313" key="3">
    <source>
        <dbReference type="EMBL" id="HJC43797.1"/>
    </source>
</evidence>
<keyword evidence="2" id="KW-1133">Transmembrane helix</keyword>
<keyword evidence="1" id="KW-0175">Coiled coil</keyword>
<accession>A0A9D2T290</accession>
<feature type="transmembrane region" description="Helical" evidence="2">
    <location>
        <begin position="480"/>
        <end position="499"/>
    </location>
</feature>
<dbReference type="Proteomes" id="UP000823895">
    <property type="component" value="Unassembled WGS sequence"/>
</dbReference>
<gene>
    <name evidence="3" type="ORF">H9756_09000</name>
</gene>
<evidence type="ECO:0000256" key="1">
    <source>
        <dbReference type="SAM" id="Coils"/>
    </source>
</evidence>
<protein>
    <submittedName>
        <fullName evidence="3">Uncharacterized protein</fullName>
    </submittedName>
</protein>
<reference evidence="3" key="2">
    <citation type="submission" date="2021-04" db="EMBL/GenBank/DDBJ databases">
        <authorList>
            <person name="Gilroy R."/>
        </authorList>
    </citation>
    <scope>NUCLEOTIDE SEQUENCE</scope>
    <source>
        <strain evidence="3">CHK165-2605</strain>
    </source>
</reference>
<keyword evidence="2" id="KW-0812">Transmembrane</keyword>
<feature type="transmembrane region" description="Helical" evidence="2">
    <location>
        <begin position="505"/>
        <end position="526"/>
    </location>
</feature>
<keyword evidence="2" id="KW-0472">Membrane</keyword>
<feature type="coiled-coil region" evidence="1">
    <location>
        <begin position="3"/>
        <end position="40"/>
    </location>
</feature>
<sequence length="579" mass="67037">MTQEEYEQEQREIERLINQINALIAENNRLIAEIESAVSDVYILEKNVRTLHGNVENRVKNTASEISANATDTQKISEAIEELTRQYFTFKTLSTASKNLSQYTDEYYTRFSNFHQLRRITLGYVIGLDTQFVTADNMRKVVEKEYLQNTDYWLAYASAAVMLWASNEEEAAKRAVGKALFMSPTKAALFFMLINLRFGRIEPAQKWFTYYMERVNPSDLGEEWKYLLLSYLSGAFGQSEEFQAVIAANLKGMLAKTEATTVDFGKKFSDKAYEFARTYLHQTKQGFSYLKRYCTSYQEMENMLTDAEKNSVIAERYGKLLDTGDETSEDIAQRIENVLYALVNSYDDAELEVVKKIRYNDAVLSAQGDVTKAQEKYEQEFGSDKKMTFGDLLAEWAFSEDTNLTPGIIQKFSISFMKDWILKGYEKFAKDYREKEKESYDFEVDGCKVTCTEDEFSKAKKSIETYFEKNRWKNVLSDKFILLYILLCVCGILTLGIMAVHFSKIALTIGILLVIVGAFLLWRRIVDLGGLLKEKKRLAVQKIEHCLEELREWRNVLHQEDNRFSDLEDALSRFGNEME</sequence>